<comment type="cofactor">
    <cofactor evidence="2">
        <name>Fe cation</name>
        <dbReference type="ChEBI" id="CHEBI:24875"/>
    </cofactor>
    <text evidence="2">Binds 1 Fe cation per subunit.</text>
</comment>
<evidence type="ECO:0000313" key="6">
    <source>
        <dbReference type="EMBL" id="XDO95864.1"/>
    </source>
</evidence>
<proteinExistence type="inferred from homology"/>
<feature type="domain" description="Pirin C-terminal" evidence="5">
    <location>
        <begin position="178"/>
        <end position="277"/>
    </location>
</feature>
<dbReference type="EMBL" id="CP158375">
    <property type="protein sequence ID" value="XDO95864.1"/>
    <property type="molecule type" value="Genomic_DNA"/>
</dbReference>
<dbReference type="CDD" id="cd02909">
    <property type="entry name" value="cupin_pirin_N"/>
    <property type="match status" value="1"/>
</dbReference>
<dbReference type="AlphaFoldDB" id="A0AB39KQ93"/>
<dbReference type="PANTHER" id="PTHR13903:SF8">
    <property type="entry name" value="PIRIN"/>
    <property type="match status" value="1"/>
</dbReference>
<evidence type="ECO:0000256" key="1">
    <source>
        <dbReference type="ARBA" id="ARBA00008416"/>
    </source>
</evidence>
<evidence type="ECO:0000259" key="5">
    <source>
        <dbReference type="Pfam" id="PF05726"/>
    </source>
</evidence>
<sequence>MSSVRPVIKLVKGVPTSDGDGVRLTRVLGTQEAQMFDPFLMLDCFDTAEASDYVGGFPDHPHRGFETVTYMLEGRMKHADNTGREGIIGTGGVQWMRAGRGIIHSEMPLQTDGRMRGFQLWVNLPAELKMSAPGYQEFEADSIPVEAREGGVTVKAIAGTTSEGSVGPVGGGAVDALYFDITIPAGARFEEPVGDERAAMLAVYEGSVRVAHDQIDALTGVFLGTGGRVVVEAKTYARLLLIAGKPINEPVFWHGPFVMNTREEIVQAVNDFNAGRF</sequence>
<dbReference type="GO" id="GO:0046872">
    <property type="term" value="F:metal ion binding"/>
    <property type="evidence" value="ECO:0007669"/>
    <property type="project" value="UniProtKB-KW"/>
</dbReference>
<feature type="binding site" evidence="2">
    <location>
        <position position="60"/>
    </location>
    <ligand>
        <name>Fe cation</name>
        <dbReference type="ChEBI" id="CHEBI:24875"/>
    </ligand>
</feature>
<dbReference type="InterPro" id="IPR003829">
    <property type="entry name" value="Pirin_N_dom"/>
</dbReference>
<feature type="binding site" evidence="2">
    <location>
        <position position="62"/>
    </location>
    <ligand>
        <name>Fe cation</name>
        <dbReference type="ChEBI" id="CHEBI:24875"/>
    </ligand>
</feature>
<evidence type="ECO:0000256" key="3">
    <source>
        <dbReference type="RuleBase" id="RU003457"/>
    </source>
</evidence>
<evidence type="ECO:0000256" key="2">
    <source>
        <dbReference type="PIRSR" id="PIRSR006232-1"/>
    </source>
</evidence>
<dbReference type="RefSeq" id="WP_369058710.1">
    <property type="nucleotide sequence ID" value="NZ_CP158375.1"/>
</dbReference>
<evidence type="ECO:0000259" key="4">
    <source>
        <dbReference type="Pfam" id="PF02678"/>
    </source>
</evidence>
<dbReference type="Pfam" id="PF05726">
    <property type="entry name" value="Pirin_C"/>
    <property type="match status" value="1"/>
</dbReference>
<dbReference type="Pfam" id="PF02678">
    <property type="entry name" value="Pirin"/>
    <property type="match status" value="1"/>
</dbReference>
<dbReference type="InterPro" id="IPR008778">
    <property type="entry name" value="Pirin_C_dom"/>
</dbReference>
<dbReference type="SUPFAM" id="SSF51182">
    <property type="entry name" value="RmlC-like cupins"/>
    <property type="match status" value="1"/>
</dbReference>
<dbReference type="Gene3D" id="2.60.120.10">
    <property type="entry name" value="Jelly Rolls"/>
    <property type="match status" value="2"/>
</dbReference>
<dbReference type="CDD" id="cd02247">
    <property type="entry name" value="cupin_pirin_C"/>
    <property type="match status" value="1"/>
</dbReference>
<gene>
    <name evidence="6" type="ORF">ABOZ73_13815</name>
</gene>
<keyword evidence="2" id="KW-0479">Metal-binding</keyword>
<dbReference type="InterPro" id="IPR014710">
    <property type="entry name" value="RmlC-like_jellyroll"/>
</dbReference>
<dbReference type="PIRSF" id="PIRSF006232">
    <property type="entry name" value="Pirin"/>
    <property type="match status" value="1"/>
</dbReference>
<comment type="similarity">
    <text evidence="1 3">Belongs to the pirin family.</text>
</comment>
<dbReference type="PANTHER" id="PTHR13903">
    <property type="entry name" value="PIRIN-RELATED"/>
    <property type="match status" value="1"/>
</dbReference>
<name>A0AB39KQ93_9CAUL</name>
<protein>
    <submittedName>
        <fullName evidence="6">Pirin family protein</fullName>
    </submittedName>
</protein>
<keyword evidence="2" id="KW-0408">Iron</keyword>
<feature type="binding site" evidence="2">
    <location>
        <position position="104"/>
    </location>
    <ligand>
        <name>Fe cation</name>
        <dbReference type="ChEBI" id="CHEBI:24875"/>
    </ligand>
</feature>
<organism evidence="6">
    <name type="scientific">Caulobacter sp. 73W</name>
    <dbReference type="NCBI Taxonomy" id="3161137"/>
    <lineage>
        <taxon>Bacteria</taxon>
        <taxon>Pseudomonadati</taxon>
        <taxon>Pseudomonadota</taxon>
        <taxon>Alphaproteobacteria</taxon>
        <taxon>Caulobacterales</taxon>
        <taxon>Caulobacteraceae</taxon>
        <taxon>Caulobacter</taxon>
    </lineage>
</organism>
<dbReference type="InterPro" id="IPR012093">
    <property type="entry name" value="Pirin"/>
</dbReference>
<reference evidence="6" key="1">
    <citation type="submission" date="2024-06" db="EMBL/GenBank/DDBJ databases">
        <title>Caulobacter inopinatus, sp. nov.</title>
        <authorList>
            <person name="Donachie S.P."/>
        </authorList>
    </citation>
    <scope>NUCLEOTIDE SEQUENCE</scope>
    <source>
        <strain evidence="6">73W</strain>
    </source>
</reference>
<dbReference type="InterPro" id="IPR011051">
    <property type="entry name" value="RmlC_Cupin_sf"/>
</dbReference>
<accession>A0AB39KQ93</accession>
<feature type="domain" description="Pirin N-terminal" evidence="4">
    <location>
        <begin position="22"/>
        <end position="122"/>
    </location>
</feature>
<feature type="binding site" evidence="2">
    <location>
        <position position="106"/>
    </location>
    <ligand>
        <name>Fe cation</name>
        <dbReference type="ChEBI" id="CHEBI:24875"/>
    </ligand>
</feature>